<organism evidence="1">
    <name type="scientific">Candidatus Kentrum sp. TUN</name>
    <dbReference type="NCBI Taxonomy" id="2126343"/>
    <lineage>
        <taxon>Bacteria</taxon>
        <taxon>Pseudomonadati</taxon>
        <taxon>Pseudomonadota</taxon>
        <taxon>Gammaproteobacteria</taxon>
        <taxon>Candidatus Kentrum</taxon>
    </lineage>
</organism>
<dbReference type="EMBL" id="CAADFX010000082">
    <property type="protein sequence ID" value="VFK58438.1"/>
    <property type="molecule type" value="Genomic_DNA"/>
</dbReference>
<gene>
    <name evidence="1" type="ORF">BECKTUN1418D_GA0071000_108215</name>
</gene>
<sequence length="132" mass="15914">MIFSDCFPIQLDESGKFRGIGFRIFPVFRHFPRIGMQRFIDFLREFSEIFFGSLATEFRFLYRCRITRTFGDNLFVFFILRNNPSAFLGLNMGLARLWAGRIVLRKEAKNRLFRERRTLMLFPDRNRHSSRL</sequence>
<reference evidence="1" key="1">
    <citation type="submission" date="2019-02" db="EMBL/GenBank/DDBJ databases">
        <authorList>
            <person name="Gruber-Vodicka R. H."/>
            <person name="Seah K. B. B."/>
        </authorList>
    </citation>
    <scope>NUCLEOTIDE SEQUENCE</scope>
    <source>
        <strain evidence="1">BECK_BY1</strain>
    </source>
</reference>
<accession>A0A450ZXE8</accession>
<protein>
    <submittedName>
        <fullName evidence="1">Uncharacterized protein</fullName>
    </submittedName>
</protein>
<name>A0A450ZXE8_9GAMM</name>
<dbReference type="AlphaFoldDB" id="A0A450ZXE8"/>
<evidence type="ECO:0000313" key="1">
    <source>
        <dbReference type="EMBL" id="VFK58438.1"/>
    </source>
</evidence>
<proteinExistence type="predicted"/>